<sequence length="522" mass="58739">MSLTTVDDRQRDDVVHLRVLLQKREYHLAELINEVVYAEQERYKAVQEASSLRELVSRLEDIINKLLEYHMTIHREVLLPALIDSAGNSGDAHSVRAPAAEGFTAVGSSKDVLDDLLGEPRLSSETKNLVQGVLQQKRKGERLSSSDAELHGNSSSLLAALSNAAPCRRPADAEASVDHARRRAIILSSSLLQNQEELVQLLRSIRVQTEDLRHHWDRLRGVEVQDRQQPLCESTVRQQKPISDVAPFRLENLRQHSNRTHTLEEALRSVEKERDALRVQLRERNAAAAAALEANTPPQVVQPDESWHEEMAQLKKELAYAQQRVLQEQARNQGLKKQVSQLEKVAAASPITPSATSPTTCVHCEETRADMHNQSSDFQAAKTTWKEEEKRLKNEIASLRLQIKEPVNKTSLPLPSPPVGALTDAPQCYSSGPTSERKIGHLEATVASTKADLQIMEMRMAVMQSEWDSERRRILAAHERERQRLRDERDECQRIIDKMSLELQALSQMSSRAPLAIPSIAG</sequence>
<feature type="coiled-coil region" evidence="1">
    <location>
        <begin position="311"/>
        <end position="345"/>
    </location>
</feature>
<feature type="region of interest" description="Disordered" evidence="2">
    <location>
        <begin position="128"/>
        <end position="150"/>
    </location>
</feature>
<accession>A0A088SJS9</accession>
<dbReference type="OrthoDB" id="273302at2759"/>
<evidence type="ECO:0000256" key="2">
    <source>
        <dbReference type="SAM" id="MobiDB-lite"/>
    </source>
</evidence>
<protein>
    <submittedName>
        <fullName evidence="3">Uncharacterized protein</fullName>
    </submittedName>
</protein>
<gene>
    <name evidence="3" type="ORF">LPMP_344460</name>
</gene>
<evidence type="ECO:0000313" key="4">
    <source>
        <dbReference type="Proteomes" id="UP000063063"/>
    </source>
</evidence>
<feature type="coiled-coil region" evidence="1">
    <location>
        <begin position="253"/>
        <end position="287"/>
    </location>
</feature>
<feature type="coiled-coil region" evidence="1">
    <location>
        <begin position="475"/>
        <end position="502"/>
    </location>
</feature>
<feature type="compositionally biased region" description="Basic and acidic residues" evidence="2">
    <location>
        <begin position="141"/>
        <end position="150"/>
    </location>
</feature>
<dbReference type="GeneID" id="22578951"/>
<proteinExistence type="predicted"/>
<evidence type="ECO:0000313" key="3">
    <source>
        <dbReference type="EMBL" id="AIO02067.1"/>
    </source>
</evidence>
<dbReference type="eggNOG" id="ENOG502SEDX">
    <property type="taxonomic scope" value="Eukaryota"/>
</dbReference>
<dbReference type="RefSeq" id="XP_010702867.1">
    <property type="nucleotide sequence ID" value="XM_010704565.1"/>
</dbReference>
<dbReference type="Proteomes" id="UP000063063">
    <property type="component" value="Chromosome 34"/>
</dbReference>
<evidence type="ECO:0000256" key="1">
    <source>
        <dbReference type="SAM" id="Coils"/>
    </source>
</evidence>
<reference evidence="3 4" key="1">
    <citation type="journal article" date="2015" name="Sci. Rep.">
        <title>The genome of Leishmania panamensis: insights into genomics of the L. (Viannia) subgenus.</title>
        <authorList>
            <person name="Llanes A."/>
            <person name="Restrepo C.M."/>
            <person name="Vecchio G.D."/>
            <person name="Anguizola F.J."/>
            <person name="Lleonart R."/>
        </authorList>
    </citation>
    <scope>NUCLEOTIDE SEQUENCE [LARGE SCALE GENOMIC DNA]</scope>
    <source>
        <strain evidence="3 4">MHOM/PA/94/PSC-1</strain>
    </source>
</reference>
<dbReference type="VEuPathDB" id="TriTrypDB:LPMP_344460"/>
<keyword evidence="4" id="KW-1185">Reference proteome</keyword>
<dbReference type="AlphaFoldDB" id="A0A088SJS9"/>
<dbReference type="VEuPathDB" id="TriTrypDB:LPAL13_340052600"/>
<keyword evidence="1" id="KW-0175">Coiled coil</keyword>
<dbReference type="KEGG" id="lpan:LPMP_344460"/>
<name>A0A088SJS9_LEIPA</name>
<dbReference type="EMBL" id="CP009403">
    <property type="protein sequence ID" value="AIO02067.1"/>
    <property type="molecule type" value="Genomic_DNA"/>
</dbReference>
<organism evidence="3 4">
    <name type="scientific">Leishmania panamensis</name>
    <dbReference type="NCBI Taxonomy" id="5679"/>
    <lineage>
        <taxon>Eukaryota</taxon>
        <taxon>Discoba</taxon>
        <taxon>Euglenozoa</taxon>
        <taxon>Kinetoplastea</taxon>
        <taxon>Metakinetoplastina</taxon>
        <taxon>Trypanosomatida</taxon>
        <taxon>Trypanosomatidae</taxon>
        <taxon>Leishmaniinae</taxon>
        <taxon>Leishmania</taxon>
        <taxon>Leishmania guyanensis species complex</taxon>
    </lineage>
</organism>